<dbReference type="Gene3D" id="1.10.10.60">
    <property type="entry name" value="Homeodomain-like"/>
    <property type="match status" value="2"/>
</dbReference>
<dbReference type="PROSITE" id="PS01124">
    <property type="entry name" value="HTH_ARAC_FAMILY_2"/>
    <property type="match status" value="1"/>
</dbReference>
<protein>
    <submittedName>
        <fullName evidence="7">AraC family transcriptional regulator</fullName>
    </submittedName>
</protein>
<keyword evidence="8" id="KW-1185">Reference proteome</keyword>
<dbReference type="InterPro" id="IPR009057">
    <property type="entry name" value="Homeodomain-like_sf"/>
</dbReference>
<evidence type="ECO:0000256" key="2">
    <source>
        <dbReference type="ARBA" id="ARBA00023125"/>
    </source>
</evidence>
<keyword evidence="2" id="KW-0238">DNA-binding</keyword>
<keyword evidence="1" id="KW-0805">Transcription regulation</keyword>
<proteinExistence type="predicted"/>
<dbReference type="PROSITE" id="PS00041">
    <property type="entry name" value="HTH_ARAC_FAMILY_1"/>
    <property type="match status" value="1"/>
</dbReference>
<dbReference type="SMART" id="SM00342">
    <property type="entry name" value="HTH_ARAC"/>
    <property type="match status" value="1"/>
</dbReference>
<evidence type="ECO:0000259" key="6">
    <source>
        <dbReference type="PROSITE" id="PS01124"/>
    </source>
</evidence>
<dbReference type="GO" id="GO:0043565">
    <property type="term" value="F:sequence-specific DNA binding"/>
    <property type="evidence" value="ECO:0007669"/>
    <property type="project" value="InterPro"/>
</dbReference>
<dbReference type="InterPro" id="IPR018062">
    <property type="entry name" value="HTH_AraC-typ_CS"/>
</dbReference>
<dbReference type="CDD" id="cd06976">
    <property type="entry name" value="cupin_MtlR-like_N"/>
    <property type="match status" value="1"/>
</dbReference>
<sequence length="383" mass="42620">MQATQDATARESSRRAGKIESQSADQSADQRTDQRTDQRADRRLTDGGPADDRAPDGRIPDGRTPRIDQPDLELVAVARDESFKVWSHGYPYRTVRWHFHPEYEIHLITATTGKYFVGDYIGNFAPGNLVMMGSNLPHNWVSSVPHGDRVDERCLVLQFDAAFIARAFDAFPEFRRVEPLLDASRWGLLFTPATGAAAEPIMREMLGAQGLRRIVLFIALFELLAQSAGAQRLASAAYRADPTRYAGTRINHVLAYIGKNLSQELRETELAELSGQSVSAFSRYFRRHTGMPFVQYVNRLRIDLACQLLLSGKLSITDICYQVGFNNLSNFNRQFLLLKDMSPSRWRAYQQINAASAAESTEATASTVAAQSAELAEAAPVSG</sequence>
<organism evidence="7 8">
    <name type="scientific">Paraburkholderia tagetis</name>
    <dbReference type="NCBI Taxonomy" id="2913261"/>
    <lineage>
        <taxon>Bacteria</taxon>
        <taxon>Pseudomonadati</taxon>
        <taxon>Pseudomonadota</taxon>
        <taxon>Betaproteobacteria</taxon>
        <taxon>Burkholderiales</taxon>
        <taxon>Burkholderiaceae</taxon>
        <taxon>Paraburkholderia</taxon>
    </lineage>
</organism>
<dbReference type="SUPFAM" id="SSF46689">
    <property type="entry name" value="Homeodomain-like"/>
    <property type="match status" value="2"/>
</dbReference>
<dbReference type="InterPro" id="IPR037923">
    <property type="entry name" value="HTH-like"/>
</dbReference>
<gene>
    <name evidence="7" type="ORF">L5014_02895</name>
</gene>
<evidence type="ECO:0000256" key="3">
    <source>
        <dbReference type="ARBA" id="ARBA00023159"/>
    </source>
</evidence>
<dbReference type="GO" id="GO:0003700">
    <property type="term" value="F:DNA-binding transcription factor activity"/>
    <property type="evidence" value="ECO:0007669"/>
    <property type="project" value="InterPro"/>
</dbReference>
<accession>A0A9X1RKV6</accession>
<reference evidence="7" key="1">
    <citation type="submission" date="2022-01" db="EMBL/GenBank/DDBJ databases">
        <title>Genome sequence and assembly of Parabukholderia sp. RG36.</title>
        <authorList>
            <person name="Chhetri G."/>
        </authorList>
    </citation>
    <scope>NUCLEOTIDE SEQUENCE</scope>
    <source>
        <strain evidence="7">RG36</strain>
    </source>
</reference>
<dbReference type="InterPro" id="IPR050204">
    <property type="entry name" value="AraC_XylS_family_regulators"/>
</dbReference>
<dbReference type="Pfam" id="PF12833">
    <property type="entry name" value="HTH_18"/>
    <property type="match status" value="1"/>
</dbReference>
<dbReference type="PANTHER" id="PTHR46796">
    <property type="entry name" value="HTH-TYPE TRANSCRIPTIONAL ACTIVATOR RHAS-RELATED"/>
    <property type="match status" value="1"/>
</dbReference>
<evidence type="ECO:0000313" key="7">
    <source>
        <dbReference type="EMBL" id="MCG5072320.1"/>
    </source>
</evidence>
<comment type="caution">
    <text evidence="7">The sequence shown here is derived from an EMBL/GenBank/DDBJ whole genome shotgun (WGS) entry which is preliminary data.</text>
</comment>
<evidence type="ECO:0000256" key="4">
    <source>
        <dbReference type="ARBA" id="ARBA00023163"/>
    </source>
</evidence>
<dbReference type="RefSeq" id="WP_238462071.1">
    <property type="nucleotide sequence ID" value="NZ_JAKLJA010000001.1"/>
</dbReference>
<dbReference type="EMBL" id="JAKLJA010000001">
    <property type="protein sequence ID" value="MCG5072320.1"/>
    <property type="molecule type" value="Genomic_DNA"/>
</dbReference>
<feature type="compositionally biased region" description="Basic and acidic residues" evidence="5">
    <location>
        <begin position="8"/>
        <end position="18"/>
    </location>
</feature>
<keyword evidence="4" id="KW-0804">Transcription</keyword>
<feature type="domain" description="HTH araC/xylS-type" evidence="6">
    <location>
        <begin position="251"/>
        <end position="349"/>
    </location>
</feature>
<evidence type="ECO:0000256" key="1">
    <source>
        <dbReference type="ARBA" id="ARBA00023015"/>
    </source>
</evidence>
<dbReference type="Proteomes" id="UP001139308">
    <property type="component" value="Unassembled WGS sequence"/>
</dbReference>
<evidence type="ECO:0000256" key="5">
    <source>
        <dbReference type="SAM" id="MobiDB-lite"/>
    </source>
</evidence>
<keyword evidence="3" id="KW-0010">Activator</keyword>
<name>A0A9X1RKV6_9BURK</name>
<dbReference type="InterPro" id="IPR018060">
    <property type="entry name" value="HTH_AraC"/>
</dbReference>
<evidence type="ECO:0000313" key="8">
    <source>
        <dbReference type="Proteomes" id="UP001139308"/>
    </source>
</evidence>
<dbReference type="AlphaFoldDB" id="A0A9X1RKV6"/>
<dbReference type="SUPFAM" id="SSF51215">
    <property type="entry name" value="Regulatory protein AraC"/>
    <property type="match status" value="1"/>
</dbReference>
<feature type="region of interest" description="Disordered" evidence="5">
    <location>
        <begin position="1"/>
        <end position="71"/>
    </location>
</feature>
<feature type="compositionally biased region" description="Basic and acidic residues" evidence="5">
    <location>
        <begin position="28"/>
        <end position="69"/>
    </location>
</feature>